<evidence type="ECO:0000313" key="1">
    <source>
        <dbReference type="EMBL" id="GAU35611.1"/>
    </source>
</evidence>
<sequence length="210" mass="24279">MPTKVWKEVVRIQRVFLWGGGVEVEAPPSGKFTLEGGPCCKIGEAPLSVVFPQLFSLSNHKDGKVNDFYELLDGSWNWSFSWRRELFQWEEDLVTQLREVLDPVVLSLEEDYWRWRPGPDGLFSVNSSYNLLVDELREEEELADERVMVFRKIWDSPAPSKVIAFSSQLLYDRIPTRKNLENEIFRWLGIMLVVPPSLDDLACNALEVGE</sequence>
<reference evidence="2" key="1">
    <citation type="journal article" date="2017" name="Front. Plant Sci.">
        <title>Climate Clever Clovers: New Paradigm to Reduce the Environmental Footprint of Ruminants by Breeding Low Methanogenic Forages Utilizing Haplotype Variation.</title>
        <authorList>
            <person name="Kaur P."/>
            <person name="Appels R."/>
            <person name="Bayer P.E."/>
            <person name="Keeble-Gagnere G."/>
            <person name="Wang J."/>
            <person name="Hirakawa H."/>
            <person name="Shirasawa K."/>
            <person name="Vercoe P."/>
            <person name="Stefanova K."/>
            <person name="Durmic Z."/>
            <person name="Nichols P."/>
            <person name="Revell C."/>
            <person name="Isobe S.N."/>
            <person name="Edwards D."/>
            <person name="Erskine W."/>
        </authorList>
    </citation>
    <scope>NUCLEOTIDE SEQUENCE [LARGE SCALE GENOMIC DNA]</scope>
    <source>
        <strain evidence="2">cv. Daliak</strain>
    </source>
</reference>
<dbReference type="AlphaFoldDB" id="A0A2Z6MW40"/>
<name>A0A2Z6MW40_TRISU</name>
<dbReference type="EMBL" id="DF973597">
    <property type="protein sequence ID" value="GAU35611.1"/>
    <property type="molecule type" value="Genomic_DNA"/>
</dbReference>
<evidence type="ECO:0000313" key="2">
    <source>
        <dbReference type="Proteomes" id="UP000242715"/>
    </source>
</evidence>
<accession>A0A2Z6MW40</accession>
<proteinExistence type="predicted"/>
<evidence type="ECO:0008006" key="3">
    <source>
        <dbReference type="Google" id="ProtNLM"/>
    </source>
</evidence>
<dbReference type="Proteomes" id="UP000242715">
    <property type="component" value="Unassembled WGS sequence"/>
</dbReference>
<organism evidence="1 2">
    <name type="scientific">Trifolium subterraneum</name>
    <name type="common">Subterranean clover</name>
    <dbReference type="NCBI Taxonomy" id="3900"/>
    <lineage>
        <taxon>Eukaryota</taxon>
        <taxon>Viridiplantae</taxon>
        <taxon>Streptophyta</taxon>
        <taxon>Embryophyta</taxon>
        <taxon>Tracheophyta</taxon>
        <taxon>Spermatophyta</taxon>
        <taxon>Magnoliopsida</taxon>
        <taxon>eudicotyledons</taxon>
        <taxon>Gunneridae</taxon>
        <taxon>Pentapetalae</taxon>
        <taxon>rosids</taxon>
        <taxon>fabids</taxon>
        <taxon>Fabales</taxon>
        <taxon>Fabaceae</taxon>
        <taxon>Papilionoideae</taxon>
        <taxon>50 kb inversion clade</taxon>
        <taxon>NPAAA clade</taxon>
        <taxon>Hologalegina</taxon>
        <taxon>IRL clade</taxon>
        <taxon>Trifolieae</taxon>
        <taxon>Trifolium</taxon>
    </lineage>
</organism>
<dbReference type="PANTHER" id="PTHR36617:SF16">
    <property type="entry name" value="OS04G0516500 PROTEIN"/>
    <property type="match status" value="1"/>
</dbReference>
<keyword evidence="2" id="KW-1185">Reference proteome</keyword>
<dbReference type="OrthoDB" id="1743609at2759"/>
<dbReference type="PANTHER" id="PTHR36617">
    <property type="entry name" value="PROTEIN, PUTATIVE-RELATED"/>
    <property type="match status" value="1"/>
</dbReference>
<protein>
    <recommendedName>
        <fullName evidence="3">Reverse transcriptase zinc-binding domain-containing protein</fullName>
    </recommendedName>
</protein>
<gene>
    <name evidence="1" type="ORF">TSUD_30280</name>
</gene>